<dbReference type="EMBL" id="VRLW01000001">
    <property type="protein sequence ID" value="KAA1260295.1"/>
    <property type="molecule type" value="Genomic_DNA"/>
</dbReference>
<proteinExistence type="predicted"/>
<evidence type="ECO:0000313" key="2">
    <source>
        <dbReference type="Proteomes" id="UP000322699"/>
    </source>
</evidence>
<sequence length="50" mass="5595">MIASAIADCPGTVWYALSPFEILAVPVWDYHEHTIFLSLVFLSKSSQPRS</sequence>
<protein>
    <submittedName>
        <fullName evidence="1">Uncharacterized protein</fullName>
    </submittedName>
</protein>
<evidence type="ECO:0000313" key="1">
    <source>
        <dbReference type="EMBL" id="KAA1260295.1"/>
    </source>
</evidence>
<comment type="caution">
    <text evidence="1">The sequence shown here is derived from an EMBL/GenBank/DDBJ whole genome shotgun (WGS) entry which is preliminary data.</text>
</comment>
<reference evidence="1 2" key="1">
    <citation type="submission" date="2019-08" db="EMBL/GenBank/DDBJ databases">
        <title>Deep-cultivation of Planctomycetes and their phenomic and genomic characterization uncovers novel biology.</title>
        <authorList>
            <person name="Wiegand S."/>
            <person name="Jogler M."/>
            <person name="Boedeker C."/>
            <person name="Pinto D."/>
            <person name="Vollmers J."/>
            <person name="Rivas-Marin E."/>
            <person name="Kohn T."/>
            <person name="Peeters S.H."/>
            <person name="Heuer A."/>
            <person name="Rast P."/>
            <person name="Oberbeckmann S."/>
            <person name="Bunk B."/>
            <person name="Jeske O."/>
            <person name="Meyerdierks A."/>
            <person name="Storesund J.E."/>
            <person name="Kallscheuer N."/>
            <person name="Luecker S."/>
            <person name="Lage O.M."/>
            <person name="Pohl T."/>
            <person name="Merkel B.J."/>
            <person name="Hornburger P."/>
            <person name="Mueller R.-W."/>
            <person name="Bruemmer F."/>
            <person name="Labrenz M."/>
            <person name="Spormann A.M."/>
            <person name="Op Den Camp H."/>
            <person name="Overmann J."/>
            <person name="Amann R."/>
            <person name="Jetten M.S.M."/>
            <person name="Mascher T."/>
            <person name="Medema M.H."/>
            <person name="Devos D.P."/>
            <person name="Kaster A.-K."/>
            <person name="Ovreas L."/>
            <person name="Rohde M."/>
            <person name="Galperin M.Y."/>
            <person name="Jogler C."/>
        </authorList>
    </citation>
    <scope>NUCLEOTIDE SEQUENCE [LARGE SCALE GENOMIC DNA]</scope>
    <source>
        <strain evidence="1 2">LF1</strain>
    </source>
</reference>
<organism evidence="1 2">
    <name type="scientific">Rubripirellula obstinata</name>
    <dbReference type="NCBI Taxonomy" id="406547"/>
    <lineage>
        <taxon>Bacteria</taxon>
        <taxon>Pseudomonadati</taxon>
        <taxon>Planctomycetota</taxon>
        <taxon>Planctomycetia</taxon>
        <taxon>Pirellulales</taxon>
        <taxon>Pirellulaceae</taxon>
        <taxon>Rubripirellula</taxon>
    </lineage>
</organism>
<dbReference type="AlphaFoldDB" id="A0A5B1CKA1"/>
<keyword evidence="2" id="KW-1185">Reference proteome</keyword>
<gene>
    <name evidence="1" type="ORF">LF1_28340</name>
</gene>
<dbReference type="Proteomes" id="UP000322699">
    <property type="component" value="Unassembled WGS sequence"/>
</dbReference>
<name>A0A5B1CKA1_9BACT</name>
<accession>A0A5B1CKA1</accession>